<proteinExistence type="predicted"/>
<feature type="transmembrane region" description="Helical" evidence="1">
    <location>
        <begin position="47"/>
        <end position="70"/>
    </location>
</feature>
<evidence type="ECO:0000256" key="1">
    <source>
        <dbReference type="SAM" id="Phobius"/>
    </source>
</evidence>
<dbReference type="InterPro" id="IPR021306">
    <property type="entry name" value="DUF2878"/>
</dbReference>
<reference evidence="2 3" key="1">
    <citation type="submission" date="2024-02" db="EMBL/GenBank/DDBJ databases">
        <title>Bacteria isolated from the canopy kelp, Nereocystis luetkeana.</title>
        <authorList>
            <person name="Pfister C.A."/>
            <person name="Younker I.T."/>
            <person name="Light S.H."/>
        </authorList>
    </citation>
    <scope>NUCLEOTIDE SEQUENCE [LARGE SCALE GENOMIC DNA]</scope>
    <source>
        <strain evidence="2 3">TI.4.07</strain>
    </source>
</reference>
<name>A0ABU9G633_9GAMM</name>
<feature type="transmembrane region" description="Helical" evidence="1">
    <location>
        <begin position="139"/>
        <end position="161"/>
    </location>
</feature>
<dbReference type="PROSITE" id="PS51257">
    <property type="entry name" value="PROKAR_LIPOPROTEIN"/>
    <property type="match status" value="1"/>
</dbReference>
<evidence type="ECO:0000313" key="3">
    <source>
        <dbReference type="Proteomes" id="UP001379949"/>
    </source>
</evidence>
<dbReference type="RefSeq" id="WP_341567562.1">
    <property type="nucleotide sequence ID" value="NZ_JBAKAR010000010.1"/>
</dbReference>
<keyword evidence="1" id="KW-0812">Transmembrane</keyword>
<keyword evidence="1" id="KW-1133">Transmembrane helix</keyword>
<sequence>MKPLMNAVMFQGVWFACVLGGNTLALIITSVYLFLHDHYFMNKRSEWRLVLLFFLLGVLIDGSFFHFGIFSSSADAQYFGNLPPIWLLCLWVSVATLFAHSLAFLRTRYYLSAMLGFIGPTCSYLAGVKLTGISLAEPWWLSLFAVALAWSLILPVGVYYCEKWALYSKEDKPL</sequence>
<organism evidence="2 3">
    <name type="scientific">Marinomonas arenicola</name>
    <dbReference type="NCBI Taxonomy" id="569601"/>
    <lineage>
        <taxon>Bacteria</taxon>
        <taxon>Pseudomonadati</taxon>
        <taxon>Pseudomonadota</taxon>
        <taxon>Gammaproteobacteria</taxon>
        <taxon>Oceanospirillales</taxon>
        <taxon>Oceanospirillaceae</taxon>
        <taxon>Marinomonas</taxon>
    </lineage>
</organism>
<dbReference type="Proteomes" id="UP001379949">
    <property type="component" value="Unassembled WGS sequence"/>
</dbReference>
<feature type="transmembrane region" description="Helical" evidence="1">
    <location>
        <begin position="12"/>
        <end position="35"/>
    </location>
</feature>
<feature type="transmembrane region" description="Helical" evidence="1">
    <location>
        <begin position="109"/>
        <end position="127"/>
    </location>
</feature>
<accession>A0ABU9G633</accession>
<gene>
    <name evidence="2" type="ORF">V6242_12380</name>
</gene>
<evidence type="ECO:0000313" key="2">
    <source>
        <dbReference type="EMBL" id="MEL0613944.1"/>
    </source>
</evidence>
<protein>
    <submittedName>
        <fullName evidence="2">DUF2878 domain-containing protein</fullName>
    </submittedName>
</protein>
<dbReference type="EMBL" id="JBAKAR010000010">
    <property type="protein sequence ID" value="MEL0613944.1"/>
    <property type="molecule type" value="Genomic_DNA"/>
</dbReference>
<keyword evidence="3" id="KW-1185">Reference proteome</keyword>
<keyword evidence="1" id="KW-0472">Membrane</keyword>
<dbReference type="Pfam" id="PF11086">
    <property type="entry name" value="DUF2878"/>
    <property type="match status" value="1"/>
</dbReference>
<comment type="caution">
    <text evidence="2">The sequence shown here is derived from an EMBL/GenBank/DDBJ whole genome shotgun (WGS) entry which is preliminary data.</text>
</comment>
<feature type="transmembrane region" description="Helical" evidence="1">
    <location>
        <begin position="82"/>
        <end position="102"/>
    </location>
</feature>